<keyword evidence="4" id="KW-0804">Transcription</keyword>
<dbReference type="Gene3D" id="1.10.10.10">
    <property type="entry name" value="Winged helix-like DNA-binding domain superfamily/Winged helix DNA-binding domain"/>
    <property type="match status" value="1"/>
</dbReference>
<dbReference type="Pfam" id="PF03466">
    <property type="entry name" value="LysR_substrate"/>
    <property type="match status" value="1"/>
</dbReference>
<sequence>MNLEQLNCLIAVVEEGSISAGARRLNLTQPPVSLQLQRLEAQCGVQLLERGSRKIRLTEAGKSLYDTAKRIQSLTLAAQEDMKNFQLGKKGSLHLGMISSGAGKRFFRGIRYFLQKYPDIAFQLYEGNTYQLLDALEKETVDLAVIRTPFSRSRVERKELCREKFCAVGMEDLFPHPVPETFALKDLQDLPLLGYRRWERIIQDTCRKQGFTLYFRCLADDARSCLQWAQAGLGVALVPESVVNLSQGLTAVPIQEQALESQVCLVRKKGRALHESARLFWENY</sequence>
<dbReference type="EMBL" id="FNOP01000002">
    <property type="protein sequence ID" value="SDW47452.1"/>
    <property type="molecule type" value="Genomic_DNA"/>
</dbReference>
<dbReference type="PROSITE" id="PS50931">
    <property type="entry name" value="HTH_LYSR"/>
    <property type="match status" value="1"/>
</dbReference>
<dbReference type="InterPro" id="IPR005119">
    <property type="entry name" value="LysR_subst-bd"/>
</dbReference>
<evidence type="ECO:0000256" key="3">
    <source>
        <dbReference type="ARBA" id="ARBA00023125"/>
    </source>
</evidence>
<evidence type="ECO:0000313" key="7">
    <source>
        <dbReference type="Proteomes" id="UP000182379"/>
    </source>
</evidence>
<dbReference type="CDD" id="cd05466">
    <property type="entry name" value="PBP2_LTTR_substrate"/>
    <property type="match status" value="1"/>
</dbReference>
<dbReference type="InterPro" id="IPR000847">
    <property type="entry name" value="LysR_HTH_N"/>
</dbReference>
<dbReference type="InterPro" id="IPR036390">
    <property type="entry name" value="WH_DNA-bd_sf"/>
</dbReference>
<keyword evidence="2" id="KW-0805">Transcription regulation</keyword>
<dbReference type="Proteomes" id="UP000182379">
    <property type="component" value="Unassembled WGS sequence"/>
</dbReference>
<dbReference type="Gene3D" id="3.40.190.290">
    <property type="match status" value="1"/>
</dbReference>
<dbReference type="RefSeq" id="WP_074704218.1">
    <property type="nucleotide sequence ID" value="NZ_CAUFNG010000023.1"/>
</dbReference>
<dbReference type="GO" id="GO:0032993">
    <property type="term" value="C:protein-DNA complex"/>
    <property type="evidence" value="ECO:0007669"/>
    <property type="project" value="TreeGrafter"/>
</dbReference>
<dbReference type="GO" id="GO:0003677">
    <property type="term" value="F:DNA binding"/>
    <property type="evidence" value="ECO:0007669"/>
    <property type="project" value="UniProtKB-KW"/>
</dbReference>
<dbReference type="AlphaFoldDB" id="A0A1H2TU73"/>
<evidence type="ECO:0000256" key="4">
    <source>
        <dbReference type="ARBA" id="ARBA00023163"/>
    </source>
</evidence>
<proteinExistence type="inferred from homology"/>
<accession>A0A1H2TU73</accession>
<dbReference type="InterPro" id="IPR036388">
    <property type="entry name" value="WH-like_DNA-bd_sf"/>
</dbReference>
<dbReference type="GO" id="GO:0003700">
    <property type="term" value="F:DNA-binding transcription factor activity"/>
    <property type="evidence" value="ECO:0007669"/>
    <property type="project" value="InterPro"/>
</dbReference>
<organism evidence="6 7">
    <name type="scientific">Acidaminococcus fermentans</name>
    <dbReference type="NCBI Taxonomy" id="905"/>
    <lineage>
        <taxon>Bacteria</taxon>
        <taxon>Bacillati</taxon>
        <taxon>Bacillota</taxon>
        <taxon>Negativicutes</taxon>
        <taxon>Acidaminococcales</taxon>
        <taxon>Acidaminococcaceae</taxon>
        <taxon>Acidaminococcus</taxon>
    </lineage>
</organism>
<gene>
    <name evidence="6" type="ORF">SAMN05216495_1023</name>
</gene>
<dbReference type="PRINTS" id="PR00039">
    <property type="entry name" value="HTHLYSR"/>
</dbReference>
<comment type="similarity">
    <text evidence="1">Belongs to the LysR transcriptional regulatory family.</text>
</comment>
<dbReference type="SUPFAM" id="SSF53850">
    <property type="entry name" value="Periplasmic binding protein-like II"/>
    <property type="match status" value="1"/>
</dbReference>
<feature type="domain" description="HTH lysR-type" evidence="5">
    <location>
        <begin position="1"/>
        <end position="58"/>
    </location>
</feature>
<dbReference type="PANTHER" id="PTHR30346:SF28">
    <property type="entry name" value="HTH-TYPE TRANSCRIPTIONAL REGULATOR CYNR"/>
    <property type="match status" value="1"/>
</dbReference>
<evidence type="ECO:0000313" key="6">
    <source>
        <dbReference type="EMBL" id="SDW47452.1"/>
    </source>
</evidence>
<dbReference type="Pfam" id="PF00126">
    <property type="entry name" value="HTH_1"/>
    <property type="match status" value="1"/>
</dbReference>
<keyword evidence="3 6" id="KW-0238">DNA-binding</keyword>
<evidence type="ECO:0000256" key="2">
    <source>
        <dbReference type="ARBA" id="ARBA00023015"/>
    </source>
</evidence>
<name>A0A1H2TU73_ACIFE</name>
<evidence type="ECO:0000256" key="1">
    <source>
        <dbReference type="ARBA" id="ARBA00009437"/>
    </source>
</evidence>
<protein>
    <submittedName>
        <fullName evidence="6">DNA-binding transcriptional regulator, LysR family</fullName>
    </submittedName>
</protein>
<dbReference type="FunFam" id="1.10.10.10:FF:000001">
    <property type="entry name" value="LysR family transcriptional regulator"/>
    <property type="match status" value="1"/>
</dbReference>
<evidence type="ECO:0000259" key="5">
    <source>
        <dbReference type="PROSITE" id="PS50931"/>
    </source>
</evidence>
<reference evidence="6 7" key="1">
    <citation type="submission" date="2016-10" db="EMBL/GenBank/DDBJ databases">
        <authorList>
            <person name="Varghese N."/>
            <person name="Submissions S."/>
        </authorList>
    </citation>
    <scope>NUCLEOTIDE SEQUENCE [LARGE SCALE GENOMIC DNA]</scope>
    <source>
        <strain evidence="6 7">WCC6</strain>
    </source>
</reference>
<comment type="caution">
    <text evidence="6">The sequence shown here is derived from an EMBL/GenBank/DDBJ whole genome shotgun (WGS) entry which is preliminary data.</text>
</comment>
<dbReference type="PANTHER" id="PTHR30346">
    <property type="entry name" value="TRANSCRIPTIONAL DUAL REGULATOR HCAR-RELATED"/>
    <property type="match status" value="1"/>
</dbReference>
<dbReference type="SUPFAM" id="SSF46785">
    <property type="entry name" value="Winged helix' DNA-binding domain"/>
    <property type="match status" value="1"/>
</dbReference>